<name>A0A4D6L2Q9_VIGUN</name>
<feature type="compositionally biased region" description="Basic and acidic residues" evidence="1">
    <location>
        <begin position="1"/>
        <end position="10"/>
    </location>
</feature>
<feature type="compositionally biased region" description="Basic and acidic residues" evidence="1">
    <location>
        <begin position="25"/>
        <end position="34"/>
    </location>
</feature>
<feature type="region of interest" description="Disordered" evidence="1">
    <location>
        <begin position="1"/>
        <end position="107"/>
    </location>
</feature>
<dbReference type="Proteomes" id="UP000501690">
    <property type="component" value="Linkage Group LG2"/>
</dbReference>
<reference evidence="2 3" key="1">
    <citation type="submission" date="2019-04" db="EMBL/GenBank/DDBJ databases">
        <title>An improved genome assembly and genetic linkage map for asparagus bean, Vigna unguiculata ssp. sesquipedialis.</title>
        <authorList>
            <person name="Xia Q."/>
            <person name="Zhang R."/>
            <person name="Dong Y."/>
        </authorList>
    </citation>
    <scope>NUCLEOTIDE SEQUENCE [LARGE SCALE GENOMIC DNA]</scope>
    <source>
        <tissue evidence="2">Leaf</tissue>
    </source>
</reference>
<keyword evidence="3" id="KW-1185">Reference proteome</keyword>
<evidence type="ECO:0000256" key="1">
    <source>
        <dbReference type="SAM" id="MobiDB-lite"/>
    </source>
</evidence>
<gene>
    <name evidence="2" type="ORF">DEO72_LG2g3097</name>
</gene>
<accession>A0A4D6L2Q9</accession>
<feature type="compositionally biased region" description="Basic and acidic residues" evidence="1">
    <location>
        <begin position="44"/>
        <end position="101"/>
    </location>
</feature>
<sequence>MDKEPLDNKRGYHRGYNGDGATTERGNRDSATEMKRRRQPRRRWRDDVMEMARRRDCDDPTKMGWRDGDERARRRWDGATEMGRRDGDGRRDEDGRRDGDCCTRWLN</sequence>
<proteinExistence type="predicted"/>
<protein>
    <submittedName>
        <fullName evidence="2">Uncharacterized protein</fullName>
    </submittedName>
</protein>
<evidence type="ECO:0000313" key="2">
    <source>
        <dbReference type="EMBL" id="QCD82756.1"/>
    </source>
</evidence>
<evidence type="ECO:0000313" key="3">
    <source>
        <dbReference type="Proteomes" id="UP000501690"/>
    </source>
</evidence>
<dbReference type="EMBL" id="CP039346">
    <property type="protein sequence ID" value="QCD82756.1"/>
    <property type="molecule type" value="Genomic_DNA"/>
</dbReference>
<organism evidence="2 3">
    <name type="scientific">Vigna unguiculata</name>
    <name type="common">Cowpea</name>
    <dbReference type="NCBI Taxonomy" id="3917"/>
    <lineage>
        <taxon>Eukaryota</taxon>
        <taxon>Viridiplantae</taxon>
        <taxon>Streptophyta</taxon>
        <taxon>Embryophyta</taxon>
        <taxon>Tracheophyta</taxon>
        <taxon>Spermatophyta</taxon>
        <taxon>Magnoliopsida</taxon>
        <taxon>eudicotyledons</taxon>
        <taxon>Gunneridae</taxon>
        <taxon>Pentapetalae</taxon>
        <taxon>rosids</taxon>
        <taxon>fabids</taxon>
        <taxon>Fabales</taxon>
        <taxon>Fabaceae</taxon>
        <taxon>Papilionoideae</taxon>
        <taxon>50 kb inversion clade</taxon>
        <taxon>NPAAA clade</taxon>
        <taxon>indigoferoid/millettioid clade</taxon>
        <taxon>Phaseoleae</taxon>
        <taxon>Vigna</taxon>
    </lineage>
</organism>
<dbReference type="AlphaFoldDB" id="A0A4D6L2Q9"/>